<dbReference type="GO" id="GO:0005737">
    <property type="term" value="C:cytoplasm"/>
    <property type="evidence" value="ECO:0007669"/>
    <property type="project" value="TreeGrafter"/>
</dbReference>
<keyword evidence="3" id="KW-0547">Nucleotide-binding</keyword>
<reference evidence="10 11" key="1">
    <citation type="submission" date="2018-03" db="EMBL/GenBank/DDBJ databases">
        <title>The ancient ancestry and fast evolution of plastids.</title>
        <authorList>
            <person name="Moore K.R."/>
            <person name="Magnabosco C."/>
            <person name="Momper L."/>
            <person name="Gold D.A."/>
            <person name="Bosak T."/>
            <person name="Fournier G.P."/>
        </authorList>
    </citation>
    <scope>NUCLEOTIDE SEQUENCE [LARGE SCALE GENOMIC DNA]</scope>
    <source>
        <strain evidence="10 11">CCALA 037</strain>
    </source>
</reference>
<dbReference type="CDD" id="cd00880">
    <property type="entry name" value="Era_like"/>
    <property type="match status" value="1"/>
</dbReference>
<dbReference type="RefSeq" id="WP_106307268.1">
    <property type="nucleotide sequence ID" value="NZ_PVWO01000230.1"/>
</dbReference>
<evidence type="ECO:0000256" key="4">
    <source>
        <dbReference type="ARBA" id="ARBA00022989"/>
    </source>
</evidence>
<dbReference type="Pfam" id="PF05128">
    <property type="entry name" value="DUF697"/>
    <property type="match status" value="1"/>
</dbReference>
<dbReference type="InterPro" id="IPR027417">
    <property type="entry name" value="P-loop_NTPase"/>
</dbReference>
<dbReference type="NCBIfam" id="TIGR00231">
    <property type="entry name" value="small_GTP"/>
    <property type="match status" value="1"/>
</dbReference>
<evidence type="ECO:0000313" key="10">
    <source>
        <dbReference type="EMBL" id="PSB54827.1"/>
    </source>
</evidence>
<feature type="transmembrane region" description="Helical" evidence="8">
    <location>
        <begin position="317"/>
        <end position="339"/>
    </location>
</feature>
<feature type="domain" description="G" evidence="9">
    <location>
        <begin position="73"/>
        <end position="198"/>
    </location>
</feature>
<dbReference type="EMBL" id="PVWO01000230">
    <property type="protein sequence ID" value="PSB54827.1"/>
    <property type="molecule type" value="Genomic_DNA"/>
</dbReference>
<dbReference type="GO" id="GO:0016020">
    <property type="term" value="C:membrane"/>
    <property type="evidence" value="ECO:0007669"/>
    <property type="project" value="UniProtKB-SubCell"/>
</dbReference>
<comment type="subcellular location">
    <subcellularLocation>
        <location evidence="1">Membrane</location>
        <topology evidence="1">Multi-pass membrane protein</topology>
    </subcellularLocation>
</comment>
<comment type="caution">
    <text evidence="10">The sequence shown here is derived from an EMBL/GenBank/DDBJ whole genome shotgun (WGS) entry which is preliminary data.</text>
</comment>
<organism evidence="10 11">
    <name type="scientific">Chamaesiphon polymorphus CCALA 037</name>
    <dbReference type="NCBI Taxonomy" id="2107692"/>
    <lineage>
        <taxon>Bacteria</taxon>
        <taxon>Bacillati</taxon>
        <taxon>Cyanobacteriota</taxon>
        <taxon>Cyanophyceae</taxon>
        <taxon>Gomontiellales</taxon>
        <taxon>Chamaesiphonaceae</taxon>
        <taxon>Chamaesiphon</taxon>
    </lineage>
</organism>
<keyword evidence="2 8" id="KW-0812">Transmembrane</keyword>
<protein>
    <submittedName>
        <fullName evidence="10">GTP-binding protein</fullName>
    </submittedName>
</protein>
<evidence type="ECO:0000256" key="5">
    <source>
        <dbReference type="ARBA" id="ARBA00023134"/>
    </source>
</evidence>
<dbReference type="AlphaFoldDB" id="A0A2T1GBU7"/>
<evidence type="ECO:0000256" key="7">
    <source>
        <dbReference type="SAM" id="Coils"/>
    </source>
</evidence>
<evidence type="ECO:0000256" key="6">
    <source>
        <dbReference type="ARBA" id="ARBA00023136"/>
    </source>
</evidence>
<feature type="transmembrane region" description="Helical" evidence="8">
    <location>
        <begin position="401"/>
        <end position="422"/>
    </location>
</feature>
<keyword evidence="11" id="KW-1185">Reference proteome</keyword>
<dbReference type="InterPro" id="IPR021147">
    <property type="entry name" value="DUF697"/>
</dbReference>
<proteinExistence type="predicted"/>
<evidence type="ECO:0000256" key="1">
    <source>
        <dbReference type="ARBA" id="ARBA00004141"/>
    </source>
</evidence>
<evidence type="ECO:0000256" key="8">
    <source>
        <dbReference type="SAM" id="Phobius"/>
    </source>
</evidence>
<dbReference type="SUPFAM" id="SSF52540">
    <property type="entry name" value="P-loop containing nucleoside triphosphate hydrolases"/>
    <property type="match status" value="1"/>
</dbReference>
<sequence>MMNQFPEDSVNLTDTIAGFNTIQAERNYQQAQDTLRRILVELDLSQRERFGLEAEIAELSDMLRKLDRAVFQVAAFGMVGRGKSSLLNALIGQSVFEAGVLHGVTKERQQVVWEIDNWQDEFDLDKDTPATLQEAIEFIDTPGIDEVDGNERQLLAYEIARQVDLILFIIAGDITELELKTLSQLRNAGKPMLLVFNKVDLFPDRDKLAIYAKIRDERVREIISPSEIMMVAAAPQAIRAEPRTDGSMGVSYHPGTPQIAELKWRIVEILQREGKSLAALNAMLAADRIQKQVIDRKMDSRDEAANDIIWQSVMTKAIAVAINPIIAADIIGGAAIDIAMIIRLSRFYGISMTRSGAMKLLQSIALGMGGITISGSIAKLGLSGIKGLMGIFAPATGGMTIAPYTAIALTQAGIAGVSTYAIGQVTKTYLANGASWGEDSPKSVIARILATIDEHSIVDRIKQELGQKAEG</sequence>
<dbReference type="InterPro" id="IPR006073">
    <property type="entry name" value="GTP-bd"/>
</dbReference>
<name>A0A2T1GBU7_9CYAN</name>
<dbReference type="OrthoDB" id="494524at2"/>
<evidence type="ECO:0000256" key="3">
    <source>
        <dbReference type="ARBA" id="ARBA00022741"/>
    </source>
</evidence>
<keyword evidence="7" id="KW-0175">Coiled coil</keyword>
<dbReference type="Proteomes" id="UP000238937">
    <property type="component" value="Unassembled WGS sequence"/>
</dbReference>
<dbReference type="GO" id="GO:0030488">
    <property type="term" value="P:tRNA methylation"/>
    <property type="evidence" value="ECO:0007669"/>
    <property type="project" value="TreeGrafter"/>
</dbReference>
<keyword evidence="4 8" id="KW-1133">Transmembrane helix</keyword>
<accession>A0A2T1GBU7</accession>
<keyword evidence="5" id="KW-0342">GTP-binding</keyword>
<dbReference type="PANTHER" id="PTHR42714:SF6">
    <property type="entry name" value="TRANSLATION INITIATION FACTOR IF-2"/>
    <property type="match status" value="1"/>
</dbReference>
<evidence type="ECO:0000313" key="11">
    <source>
        <dbReference type="Proteomes" id="UP000238937"/>
    </source>
</evidence>
<dbReference type="GO" id="GO:0005525">
    <property type="term" value="F:GTP binding"/>
    <property type="evidence" value="ECO:0007669"/>
    <property type="project" value="UniProtKB-KW"/>
</dbReference>
<dbReference type="PANTHER" id="PTHR42714">
    <property type="entry name" value="TRNA MODIFICATION GTPASE GTPBP3"/>
    <property type="match status" value="1"/>
</dbReference>
<dbReference type="InterPro" id="IPR005225">
    <property type="entry name" value="Small_GTP-bd"/>
</dbReference>
<dbReference type="Gene3D" id="3.40.50.300">
    <property type="entry name" value="P-loop containing nucleotide triphosphate hydrolases"/>
    <property type="match status" value="1"/>
</dbReference>
<dbReference type="GO" id="GO:0002098">
    <property type="term" value="P:tRNA wobble uridine modification"/>
    <property type="evidence" value="ECO:0007669"/>
    <property type="project" value="TreeGrafter"/>
</dbReference>
<feature type="transmembrane region" description="Helical" evidence="8">
    <location>
        <begin position="360"/>
        <end position="381"/>
    </location>
</feature>
<dbReference type="Pfam" id="PF01926">
    <property type="entry name" value="MMR_HSR1"/>
    <property type="match status" value="1"/>
</dbReference>
<evidence type="ECO:0000256" key="2">
    <source>
        <dbReference type="ARBA" id="ARBA00022692"/>
    </source>
</evidence>
<feature type="coiled-coil region" evidence="7">
    <location>
        <begin position="28"/>
        <end position="69"/>
    </location>
</feature>
<evidence type="ECO:0000259" key="9">
    <source>
        <dbReference type="Pfam" id="PF01926"/>
    </source>
</evidence>
<keyword evidence="6 8" id="KW-0472">Membrane</keyword>
<gene>
    <name evidence="10" type="ORF">C7B77_16915</name>
</gene>